<name>A0A6A4RIU3_9RHOB</name>
<evidence type="ECO:0000313" key="1">
    <source>
        <dbReference type="EMBL" id="KAE9629952.1"/>
    </source>
</evidence>
<evidence type="ECO:0000313" key="2">
    <source>
        <dbReference type="Proteomes" id="UP000441586"/>
    </source>
</evidence>
<dbReference type="EMBL" id="WSFO01000005">
    <property type="protein sequence ID" value="KAE9629952.1"/>
    <property type="molecule type" value="Genomic_DNA"/>
</dbReference>
<dbReference type="RefSeq" id="WP_158979082.1">
    <property type="nucleotide sequence ID" value="NZ_WSFO01000005.1"/>
</dbReference>
<comment type="caution">
    <text evidence="1">The sequence shown here is derived from an EMBL/GenBank/DDBJ whole genome shotgun (WGS) entry which is preliminary data.</text>
</comment>
<reference evidence="1 2" key="1">
    <citation type="submission" date="2019-12" db="EMBL/GenBank/DDBJ databases">
        <authorList>
            <person name="Zhang Y.-J."/>
        </authorList>
    </citation>
    <scope>NUCLEOTIDE SEQUENCE [LARGE SCALE GENOMIC DNA]</scope>
    <source>
        <strain evidence="1 2">H18S-6</strain>
    </source>
</reference>
<sequence length="86" mass="9088">MSGQTVLKSCACIVALMAVACTRVPELEDQLTPALKRADYPILVPLDSAAPPLPDPVIESTALEQELAARSARLQARAHALAARPN</sequence>
<accession>A0A6A4RIU3</accession>
<proteinExistence type="predicted"/>
<gene>
    <name evidence="1" type="ORF">GP644_09655</name>
</gene>
<dbReference type="Proteomes" id="UP000441586">
    <property type="component" value="Unassembled WGS sequence"/>
</dbReference>
<protein>
    <submittedName>
        <fullName evidence="1">Uncharacterized protein</fullName>
    </submittedName>
</protein>
<organism evidence="1 2">
    <name type="scientific">Parasedimentitalea maritima</name>
    <dbReference type="NCBI Taxonomy" id="2578117"/>
    <lineage>
        <taxon>Bacteria</taxon>
        <taxon>Pseudomonadati</taxon>
        <taxon>Pseudomonadota</taxon>
        <taxon>Alphaproteobacteria</taxon>
        <taxon>Rhodobacterales</taxon>
        <taxon>Paracoccaceae</taxon>
        <taxon>Parasedimentitalea</taxon>
    </lineage>
</organism>
<dbReference type="AlphaFoldDB" id="A0A6A4RIU3"/>